<dbReference type="Gene3D" id="1.20.5.110">
    <property type="match status" value="1"/>
</dbReference>
<dbReference type="PROSITE" id="PS50892">
    <property type="entry name" value="V_SNARE"/>
    <property type="match status" value="1"/>
</dbReference>
<dbReference type="GO" id="GO:0030670">
    <property type="term" value="C:phagocytic vesicle membrane"/>
    <property type="evidence" value="ECO:0007669"/>
    <property type="project" value="UniProtKB-SubCell"/>
</dbReference>
<evidence type="ECO:0000256" key="8">
    <source>
        <dbReference type="ARBA" id="ARBA00037801"/>
    </source>
</evidence>
<gene>
    <name evidence="18" type="ORF">HOLleu_31031</name>
</gene>
<dbReference type="GO" id="GO:0005765">
    <property type="term" value="C:lysosomal membrane"/>
    <property type="evidence" value="ECO:0007669"/>
    <property type="project" value="UniProtKB-SubCell"/>
</dbReference>
<dbReference type="GO" id="GO:0015031">
    <property type="term" value="P:protein transport"/>
    <property type="evidence" value="ECO:0007669"/>
    <property type="project" value="UniProtKB-KW"/>
</dbReference>
<dbReference type="GO" id="GO:0006887">
    <property type="term" value="P:exocytosis"/>
    <property type="evidence" value="ECO:0007669"/>
    <property type="project" value="TreeGrafter"/>
</dbReference>
<evidence type="ECO:0000256" key="15">
    <source>
        <dbReference type="PROSITE-ProRule" id="PRU00290"/>
    </source>
</evidence>
<reference evidence="18" key="1">
    <citation type="submission" date="2021-10" db="EMBL/GenBank/DDBJ databases">
        <title>Tropical sea cucumber genome reveals ecological adaptation and Cuvierian tubules defense mechanism.</title>
        <authorList>
            <person name="Chen T."/>
        </authorList>
    </citation>
    <scope>NUCLEOTIDE SEQUENCE</scope>
    <source>
        <strain evidence="18">Nanhai2018</strain>
        <tissue evidence="18">Muscle</tissue>
    </source>
</reference>
<evidence type="ECO:0000256" key="7">
    <source>
        <dbReference type="ARBA" id="ARBA00023136"/>
    </source>
</evidence>
<comment type="caution">
    <text evidence="18">The sequence shown here is derived from an EMBL/GenBank/DDBJ whole genome shotgun (WGS) entry which is preliminary data.</text>
</comment>
<evidence type="ECO:0000256" key="2">
    <source>
        <dbReference type="ARBA" id="ARBA00008025"/>
    </source>
</evidence>
<dbReference type="EMBL" id="JAIZAY010000015">
    <property type="protein sequence ID" value="KAJ8028715.1"/>
    <property type="molecule type" value="Genomic_DNA"/>
</dbReference>
<comment type="similarity">
    <text evidence="2">Belongs to the synaptobrevin family.</text>
</comment>
<evidence type="ECO:0000313" key="18">
    <source>
        <dbReference type="EMBL" id="KAJ8028715.1"/>
    </source>
</evidence>
<dbReference type="CDD" id="cd14824">
    <property type="entry name" value="Longin"/>
    <property type="match status" value="1"/>
</dbReference>
<dbReference type="GO" id="GO:0031902">
    <property type="term" value="C:late endosome membrane"/>
    <property type="evidence" value="ECO:0007669"/>
    <property type="project" value="UniProtKB-SubCell"/>
</dbReference>
<keyword evidence="7" id="KW-0472">Membrane</keyword>
<evidence type="ECO:0000259" key="17">
    <source>
        <dbReference type="PROSITE" id="PS50892"/>
    </source>
</evidence>
<accession>A0A9Q1BLJ9</accession>
<name>A0A9Q1BLJ9_HOLLE</name>
<evidence type="ECO:0000256" key="14">
    <source>
        <dbReference type="ARBA" id="ARBA00042194"/>
    </source>
</evidence>
<proteinExistence type="inferred from homology"/>
<dbReference type="PRINTS" id="PR00219">
    <property type="entry name" value="SYNAPTOBREVN"/>
</dbReference>
<feature type="domain" description="Longin" evidence="16">
    <location>
        <begin position="7"/>
        <end position="110"/>
    </location>
</feature>
<dbReference type="SMART" id="SM01270">
    <property type="entry name" value="Longin"/>
    <property type="match status" value="1"/>
</dbReference>
<evidence type="ECO:0000256" key="5">
    <source>
        <dbReference type="ARBA" id="ARBA00022927"/>
    </source>
</evidence>
<keyword evidence="15" id="KW-0175">Coiled coil</keyword>
<dbReference type="AlphaFoldDB" id="A0A9Q1BLJ9"/>
<comment type="subcellular location">
    <subcellularLocation>
        <location evidence="12">Cytoplasmic vesicle</location>
        <location evidence="12">Phagosome membrane</location>
        <topology evidence="12">Single-pass type IV membrane protein</topology>
    </subcellularLocation>
    <subcellularLocation>
        <location evidence="9">Cytoplasmic vesicle</location>
        <location evidence="9">Secretory vesicle membrane</location>
        <topology evidence="9">Single-pass type IV membrane protein</topology>
    </subcellularLocation>
    <subcellularLocation>
        <location evidence="1">Endoplasmic reticulum membrane</location>
        <topology evidence="1">Single-pass type IV membrane protein</topology>
    </subcellularLocation>
    <subcellularLocation>
        <location evidence="8">Golgi apparatus</location>
        <location evidence="8">trans-Golgi network membrane</location>
        <topology evidence="8">Single-pass type IV membrane protein</topology>
    </subcellularLocation>
    <subcellularLocation>
        <location evidence="10">Late endosome membrane</location>
        <topology evidence="10">Single-pass type IV membrane protein</topology>
    </subcellularLocation>
    <subcellularLocation>
        <location evidence="11">Lysosome membrane</location>
        <topology evidence="11">Single-pass type IV membrane protein</topology>
    </subcellularLocation>
</comment>
<evidence type="ECO:0000256" key="10">
    <source>
        <dbReference type="ARBA" id="ARBA00037845"/>
    </source>
</evidence>
<keyword evidence="6" id="KW-1133">Transmembrane helix</keyword>
<dbReference type="OrthoDB" id="248747at2759"/>
<dbReference type="GO" id="GO:0000149">
    <property type="term" value="F:SNARE binding"/>
    <property type="evidence" value="ECO:0007669"/>
    <property type="project" value="TreeGrafter"/>
</dbReference>
<keyword evidence="4" id="KW-0812">Transmembrane</keyword>
<dbReference type="InterPro" id="IPR042855">
    <property type="entry name" value="V_SNARE_CC"/>
</dbReference>
<dbReference type="InterPro" id="IPR001388">
    <property type="entry name" value="Synaptobrevin-like"/>
</dbReference>
<dbReference type="SUPFAM" id="SSF64356">
    <property type="entry name" value="SNARE-like"/>
    <property type="match status" value="1"/>
</dbReference>
<dbReference type="PROSITE" id="PS50859">
    <property type="entry name" value="LONGIN"/>
    <property type="match status" value="1"/>
</dbReference>
<dbReference type="InterPro" id="IPR051097">
    <property type="entry name" value="Synaptobrevin-like_transport"/>
</dbReference>
<dbReference type="GO" id="GO:0005794">
    <property type="term" value="C:Golgi apparatus"/>
    <property type="evidence" value="ECO:0007669"/>
    <property type="project" value="UniProtKB-SubCell"/>
</dbReference>
<dbReference type="PANTHER" id="PTHR21136:SF179">
    <property type="entry name" value="VESICLE ASSOCIATED MEMBRANE PROTEIN 7-RELATED"/>
    <property type="match status" value="1"/>
</dbReference>
<dbReference type="FunFam" id="1.20.5.110:FF:000004">
    <property type="entry name" value="Vesicle-associated membrane protein 7"/>
    <property type="match status" value="1"/>
</dbReference>
<keyword evidence="3" id="KW-0813">Transport</keyword>
<keyword evidence="5" id="KW-0653">Protein transport</keyword>
<dbReference type="GO" id="GO:0005789">
    <property type="term" value="C:endoplasmic reticulum membrane"/>
    <property type="evidence" value="ECO:0007669"/>
    <property type="project" value="UniProtKB-SubCell"/>
</dbReference>
<evidence type="ECO:0000256" key="11">
    <source>
        <dbReference type="ARBA" id="ARBA00037863"/>
    </source>
</evidence>
<dbReference type="Pfam" id="PF00957">
    <property type="entry name" value="Synaptobrevin"/>
    <property type="match status" value="1"/>
</dbReference>
<dbReference type="PANTHER" id="PTHR21136">
    <property type="entry name" value="SNARE PROTEINS"/>
    <property type="match status" value="1"/>
</dbReference>
<evidence type="ECO:0000313" key="19">
    <source>
        <dbReference type="Proteomes" id="UP001152320"/>
    </source>
</evidence>
<organism evidence="18 19">
    <name type="scientific">Holothuria leucospilota</name>
    <name type="common">Black long sea cucumber</name>
    <name type="synonym">Mertensiothuria leucospilota</name>
    <dbReference type="NCBI Taxonomy" id="206669"/>
    <lineage>
        <taxon>Eukaryota</taxon>
        <taxon>Metazoa</taxon>
        <taxon>Echinodermata</taxon>
        <taxon>Eleutherozoa</taxon>
        <taxon>Echinozoa</taxon>
        <taxon>Holothuroidea</taxon>
        <taxon>Aspidochirotacea</taxon>
        <taxon>Aspidochirotida</taxon>
        <taxon>Holothuriidae</taxon>
        <taxon>Holothuria</taxon>
    </lineage>
</organism>
<dbReference type="Gene3D" id="3.30.450.50">
    <property type="entry name" value="Longin domain"/>
    <property type="match status" value="1"/>
</dbReference>
<evidence type="ECO:0000256" key="6">
    <source>
        <dbReference type="ARBA" id="ARBA00022989"/>
    </source>
</evidence>
<dbReference type="GO" id="GO:0030658">
    <property type="term" value="C:transport vesicle membrane"/>
    <property type="evidence" value="ECO:0007669"/>
    <property type="project" value="UniProtKB-SubCell"/>
</dbReference>
<dbReference type="GO" id="GO:0031201">
    <property type="term" value="C:SNARE complex"/>
    <property type="evidence" value="ECO:0007669"/>
    <property type="project" value="TreeGrafter"/>
</dbReference>
<dbReference type="InterPro" id="IPR010908">
    <property type="entry name" value="Longin_dom"/>
</dbReference>
<protein>
    <recommendedName>
        <fullName evidence="13">Vesicle-associated membrane protein 7</fullName>
    </recommendedName>
    <alternativeName>
        <fullName evidence="14">Synaptobrevin-like protein 1</fullName>
    </alternativeName>
</protein>
<dbReference type="FunFam" id="3.30.450.50:FF:000015">
    <property type="entry name" value="Synaptobrevin 2 isoform 1"/>
    <property type="match status" value="1"/>
</dbReference>
<dbReference type="Pfam" id="PF13774">
    <property type="entry name" value="Longin"/>
    <property type="match status" value="1"/>
</dbReference>
<evidence type="ECO:0000256" key="12">
    <source>
        <dbReference type="ARBA" id="ARBA00037875"/>
    </source>
</evidence>
<keyword evidence="19" id="KW-1185">Reference proteome</keyword>
<dbReference type="SUPFAM" id="SSF58038">
    <property type="entry name" value="SNARE fusion complex"/>
    <property type="match status" value="1"/>
</dbReference>
<evidence type="ECO:0000256" key="13">
    <source>
        <dbReference type="ARBA" id="ARBA00039269"/>
    </source>
</evidence>
<evidence type="ECO:0000256" key="1">
    <source>
        <dbReference type="ARBA" id="ARBA00004163"/>
    </source>
</evidence>
<dbReference type="GO" id="GO:0006906">
    <property type="term" value="P:vesicle fusion"/>
    <property type="evidence" value="ECO:0007669"/>
    <property type="project" value="TreeGrafter"/>
</dbReference>
<evidence type="ECO:0000256" key="9">
    <source>
        <dbReference type="ARBA" id="ARBA00037803"/>
    </source>
</evidence>
<dbReference type="Proteomes" id="UP001152320">
    <property type="component" value="Chromosome 15"/>
</dbReference>
<evidence type="ECO:0000256" key="4">
    <source>
        <dbReference type="ARBA" id="ARBA00022692"/>
    </source>
</evidence>
<dbReference type="InterPro" id="IPR011012">
    <property type="entry name" value="Longin-like_dom_sf"/>
</dbReference>
<evidence type="ECO:0000259" key="16">
    <source>
        <dbReference type="PROSITE" id="PS50859"/>
    </source>
</evidence>
<evidence type="ECO:0000256" key="3">
    <source>
        <dbReference type="ARBA" id="ARBA00022448"/>
    </source>
</evidence>
<dbReference type="GO" id="GO:0005484">
    <property type="term" value="F:SNAP receptor activity"/>
    <property type="evidence" value="ECO:0007669"/>
    <property type="project" value="TreeGrafter"/>
</dbReference>
<feature type="domain" description="V-SNARE coiled-coil homology" evidence="17">
    <location>
        <begin position="126"/>
        <end position="186"/>
    </location>
</feature>
<sequence length="202" mass="23261">MPILYSTISRGTTVLTCQATCRGNFSEVVEQVLGKISPENAKLTYSHESYLFHYITEDKIIYLCITDDEFERSRAFAFLSEVKRRFTSTYGSRVHTALPFAMNSEFSRVLEIQMKHFGDEKNTGTKMDAIQNDLDDLNRIMVKNIEQITNRGERLELLIDKTEDLAESSVTFQKSSRTLARSMFMKNLKLILLMIVIVLVSY</sequence>